<keyword evidence="3 11" id="KW-0812">Transmembrane</keyword>
<feature type="transmembrane region" description="Helical" evidence="13">
    <location>
        <begin position="251"/>
        <end position="275"/>
    </location>
</feature>
<keyword evidence="11" id="KW-0807">Transducer</keyword>
<protein>
    <recommendedName>
        <fullName evidence="9">BOS complex subunit NCLN</fullName>
    </recommendedName>
</protein>
<dbReference type="GO" id="GO:0005789">
    <property type="term" value="C:endoplasmic reticulum membrane"/>
    <property type="evidence" value="ECO:0007669"/>
    <property type="project" value="UniProtKB-SubCell"/>
</dbReference>
<feature type="transmembrane region" description="Helical" evidence="13">
    <location>
        <begin position="287"/>
        <end position="308"/>
    </location>
</feature>
<proteinExistence type="inferred from homology"/>
<dbReference type="SUPFAM" id="SSF81321">
    <property type="entry name" value="Family A G protein-coupled receptor-like"/>
    <property type="match status" value="1"/>
</dbReference>
<evidence type="ECO:0000256" key="3">
    <source>
        <dbReference type="ARBA" id="ARBA00022692"/>
    </source>
</evidence>
<keyword evidence="10" id="KW-1015">Disulfide bond</keyword>
<dbReference type="Pfam" id="PF00001">
    <property type="entry name" value="7tm_1"/>
    <property type="match status" value="1"/>
</dbReference>
<dbReference type="PANTHER" id="PTHR31826">
    <property type="entry name" value="NICALIN"/>
    <property type="match status" value="1"/>
</dbReference>
<feature type="transmembrane region" description="Helical" evidence="13">
    <location>
        <begin position="884"/>
        <end position="905"/>
    </location>
</feature>
<keyword evidence="11" id="KW-0675">Receptor</keyword>
<reference evidence="15" key="1">
    <citation type="submission" date="2023-03" db="EMBL/GenBank/DDBJ databases">
        <title>Electrophorus voltai genome.</title>
        <authorList>
            <person name="Bian C."/>
        </authorList>
    </citation>
    <scope>NUCLEOTIDE SEQUENCE</scope>
    <source>
        <strain evidence="15">CB-2022</strain>
        <tissue evidence="15">Muscle</tissue>
    </source>
</reference>
<evidence type="ECO:0000256" key="8">
    <source>
        <dbReference type="ARBA" id="ARBA00023180"/>
    </source>
</evidence>
<evidence type="ECO:0000256" key="13">
    <source>
        <dbReference type="SAM" id="Phobius"/>
    </source>
</evidence>
<comment type="similarity">
    <text evidence="11">Belongs to the G-protein coupled receptor 1 family.</text>
</comment>
<keyword evidence="4" id="KW-0732">Signal</keyword>
<dbReference type="GO" id="GO:0038036">
    <property type="term" value="F:sphingosine-1-phosphate receptor activity"/>
    <property type="evidence" value="ECO:0007669"/>
    <property type="project" value="InterPro"/>
</dbReference>
<dbReference type="FunFam" id="3.40.630.10:FF:000021">
    <property type="entry name" value="Nicalin"/>
    <property type="match status" value="1"/>
</dbReference>
<feature type="disulfide bond" evidence="10">
    <location>
        <begin position="186"/>
        <end position="193"/>
    </location>
</feature>
<feature type="compositionally biased region" description="Polar residues" evidence="12">
    <location>
        <begin position="357"/>
        <end position="366"/>
    </location>
</feature>
<evidence type="ECO:0000256" key="2">
    <source>
        <dbReference type="ARBA" id="ARBA00007717"/>
    </source>
</evidence>
<evidence type="ECO:0000256" key="6">
    <source>
        <dbReference type="ARBA" id="ARBA00022989"/>
    </source>
</evidence>
<keyword evidence="11" id="KW-0297">G-protein coupled receptor</keyword>
<keyword evidence="6 13" id="KW-1133">Transmembrane helix</keyword>
<keyword evidence="7 13" id="KW-0472">Membrane</keyword>
<dbReference type="PROSITE" id="PS50262">
    <property type="entry name" value="G_PROTEIN_RECEP_F1_2"/>
    <property type="match status" value="1"/>
</dbReference>
<comment type="similarity">
    <text evidence="2">Belongs to the nicastrin family.</text>
</comment>
<evidence type="ECO:0000256" key="9">
    <source>
        <dbReference type="ARBA" id="ARBA00034873"/>
    </source>
</evidence>
<dbReference type="Gene3D" id="3.40.630.10">
    <property type="entry name" value="Zn peptidases"/>
    <property type="match status" value="1"/>
</dbReference>
<dbReference type="InterPro" id="IPR007484">
    <property type="entry name" value="Peptidase_M28"/>
</dbReference>
<dbReference type="PROSITE" id="PS00237">
    <property type="entry name" value="G_PROTEIN_RECEP_F1_1"/>
    <property type="match status" value="1"/>
</dbReference>
<evidence type="ECO:0000313" key="15">
    <source>
        <dbReference type="EMBL" id="KAK1805708.1"/>
    </source>
</evidence>
<keyword evidence="5" id="KW-0256">Endoplasmic reticulum</keyword>
<dbReference type="Gene3D" id="1.20.1070.10">
    <property type="entry name" value="Rhodopsin 7-helix transmembrane proteins"/>
    <property type="match status" value="1"/>
</dbReference>
<dbReference type="InterPro" id="IPR000276">
    <property type="entry name" value="GPCR_Rhodpsn"/>
</dbReference>
<dbReference type="Proteomes" id="UP001239994">
    <property type="component" value="Unassembled WGS sequence"/>
</dbReference>
<dbReference type="PRINTS" id="PR01523">
    <property type="entry name" value="S1PRECEPTOR"/>
</dbReference>
<keyword evidence="8" id="KW-0325">Glycoprotein</keyword>
<evidence type="ECO:0000256" key="1">
    <source>
        <dbReference type="ARBA" id="ARBA00004389"/>
    </source>
</evidence>
<evidence type="ECO:0000256" key="12">
    <source>
        <dbReference type="SAM" id="MobiDB-lite"/>
    </source>
</evidence>
<dbReference type="EMBL" id="JAROKS010000002">
    <property type="protein sequence ID" value="KAK1805708.1"/>
    <property type="molecule type" value="Genomic_DNA"/>
</dbReference>
<evidence type="ECO:0000313" key="16">
    <source>
        <dbReference type="Proteomes" id="UP001239994"/>
    </source>
</evidence>
<feature type="transmembrane region" description="Helical" evidence="13">
    <location>
        <begin position="204"/>
        <end position="230"/>
    </location>
</feature>
<dbReference type="CDD" id="cd03882">
    <property type="entry name" value="M28_nicalin_like"/>
    <property type="match status" value="1"/>
</dbReference>
<evidence type="ECO:0000256" key="5">
    <source>
        <dbReference type="ARBA" id="ARBA00022824"/>
    </source>
</evidence>
<comment type="subcellular location">
    <subcellularLocation>
        <location evidence="1">Endoplasmic reticulum membrane</location>
        <topology evidence="1">Single-pass membrane protein</topology>
    </subcellularLocation>
</comment>
<evidence type="ECO:0000256" key="4">
    <source>
        <dbReference type="ARBA" id="ARBA00022729"/>
    </source>
</evidence>
<feature type="compositionally biased region" description="Low complexity" evidence="12">
    <location>
        <begin position="340"/>
        <end position="356"/>
    </location>
</feature>
<dbReference type="AlphaFoldDB" id="A0AAD8ZUN2"/>
<feature type="transmembrane region" description="Helical" evidence="13">
    <location>
        <begin position="44"/>
        <end position="73"/>
    </location>
</feature>
<gene>
    <name evidence="15" type="ORF">P4O66_001973</name>
</gene>
<feature type="transmembrane region" description="Helical" evidence="13">
    <location>
        <begin position="80"/>
        <end position="103"/>
    </location>
</feature>
<comment type="caution">
    <text evidence="15">The sequence shown here is derived from an EMBL/GenBank/DDBJ whole genome shotgun (WGS) entry which is preliminary data.</text>
</comment>
<feature type="domain" description="G-protein coupled receptors family 1 profile" evidence="14">
    <location>
        <begin position="62"/>
        <end position="305"/>
    </location>
</feature>
<dbReference type="Pfam" id="PF04389">
    <property type="entry name" value="Peptidase_M28"/>
    <property type="match status" value="1"/>
</dbReference>
<dbReference type="InterPro" id="IPR017452">
    <property type="entry name" value="GPCR_Rhodpsn_7TM"/>
</dbReference>
<dbReference type="PRINTS" id="PR00237">
    <property type="entry name" value="GPCRRHODOPSN"/>
</dbReference>
<organism evidence="15 16">
    <name type="scientific">Electrophorus voltai</name>
    <dbReference type="NCBI Taxonomy" id="2609070"/>
    <lineage>
        <taxon>Eukaryota</taxon>
        <taxon>Metazoa</taxon>
        <taxon>Chordata</taxon>
        <taxon>Craniata</taxon>
        <taxon>Vertebrata</taxon>
        <taxon>Euteleostomi</taxon>
        <taxon>Actinopterygii</taxon>
        <taxon>Neopterygii</taxon>
        <taxon>Teleostei</taxon>
        <taxon>Ostariophysi</taxon>
        <taxon>Gymnotiformes</taxon>
        <taxon>Gymnotoidei</taxon>
        <taxon>Gymnotidae</taxon>
        <taxon>Electrophorus</taxon>
    </lineage>
</organism>
<evidence type="ECO:0000256" key="10">
    <source>
        <dbReference type="PIRSR" id="PIRSR604061-50"/>
    </source>
</evidence>
<feature type="disulfide bond" evidence="10">
    <location>
        <begin position="276"/>
        <end position="281"/>
    </location>
</feature>
<dbReference type="InterPro" id="IPR004061">
    <property type="entry name" value="S1P_rcpt"/>
</dbReference>
<keyword evidence="16" id="KW-1185">Reference proteome</keyword>
<evidence type="ECO:0000259" key="14">
    <source>
        <dbReference type="PROSITE" id="PS50262"/>
    </source>
</evidence>
<dbReference type="InterPro" id="IPR016574">
    <property type="entry name" value="Nicalin"/>
</dbReference>
<accession>A0AAD8ZUN2</accession>
<feature type="transmembrane region" description="Helical" evidence="13">
    <location>
        <begin position="162"/>
        <end position="184"/>
    </location>
</feature>
<evidence type="ECO:0000256" key="7">
    <source>
        <dbReference type="ARBA" id="ARBA00023136"/>
    </source>
</evidence>
<name>A0AAD8ZUN2_9TELE</name>
<feature type="transmembrane region" description="Helical" evidence="13">
    <location>
        <begin position="123"/>
        <end position="141"/>
    </location>
</feature>
<dbReference type="SUPFAM" id="SSF53187">
    <property type="entry name" value="Zn-dependent exopeptidases"/>
    <property type="match status" value="1"/>
</dbReference>
<dbReference type="GO" id="GO:0009966">
    <property type="term" value="P:regulation of signal transduction"/>
    <property type="evidence" value="ECO:0007669"/>
    <property type="project" value="InterPro"/>
</dbReference>
<sequence>MKFLHALSSSTSCPDVYGGGNHNVIVAHYNHTGRLQNRKDDEGVLSIGAVLFLCLSIFIILENLVVLLAVLFGMRQRHRWVYICIANITLSDLLTGTAYVINICMSGSRTFLLTPMLWLLREGLLFVALAASIFSLLLIAIERCTTMMKSAHPKPSQKTYRVYVLVALSWVTAFAIGLLPLFGWNCVCHLSSCSTFLPLYSKSYILFALVIFFVILLTIGAVYFAIYWHVRGSAKKCSIRNLNRSLRLLKAVISIVGTFMVCWGPLFVLLLVDYFCYSRHCGGLLKAHWFIALAVFNSAINPCIYSFGSLELRKAISQLLCCCCLRLGICNAKSFLSKETSSTSGSHHSSLRNSFSKVRNLSTSPQAPARSSRKSRLSSTTSCLSASSAEAAHEFTVYRMQQYDLQGQNYGSRNAILNTEARTVEADVLSRRCVLMRLADFSYEKYQKALRQSAGAVVLVLPTNMSTLPQDIVQFMELEPELLATETIVPVYFALEDDELLSIYTQTQDSSTSQGSSSAAEVLLHSATANGFQMVTSGAQSKAVTDWAITSLEGRLTGVGGEDLPTIVLVAHYDSFGVAPWLSYGADSNGSGVAVLLELARLFSRLYSHKRTHAGYNLLFFLSGGGKFNYQGTKRWLEDNLDHTESSLLQDNVAFVLCLDTLGNGDSLHLHVSKPPKEGSPQHALLRELQMVLQQYPDLKFSMVHKKINLADDTLAWEHERFGIRRLPAFTLSRLDSHRSVARNSIMDMRSVSSSLERAGETTTGPHVDLKKLSRNTKLIAEALARVIYNLTEKGTNGDLEIFTEQMQVQEDQLTSLIDWLASQPRAAQLVDKDSSVVSTLEYYMGHYLKDVKRHFVKADKRDPEFVFYDQLKQTMNAYRVKPAVFDLLLALCIAAYLGLVYLAVQHFGVLYSILRRLTAPRAKQH</sequence>
<evidence type="ECO:0000256" key="11">
    <source>
        <dbReference type="RuleBase" id="RU000688"/>
    </source>
</evidence>
<feature type="region of interest" description="Disordered" evidence="12">
    <location>
        <begin position="340"/>
        <end position="378"/>
    </location>
</feature>